<evidence type="ECO:0000259" key="2">
    <source>
        <dbReference type="Pfam" id="PF07859"/>
    </source>
</evidence>
<dbReference type="SUPFAM" id="SSF53474">
    <property type="entry name" value="alpha/beta-Hydrolases"/>
    <property type="match status" value="1"/>
</dbReference>
<dbReference type="KEGG" id="cbot:ATE48_15105"/>
<dbReference type="InterPro" id="IPR029058">
    <property type="entry name" value="AB_hydrolase_fold"/>
</dbReference>
<proteinExistence type="predicted"/>
<dbReference type="EMBL" id="CP013244">
    <property type="protein sequence ID" value="ANP47148.1"/>
    <property type="molecule type" value="Genomic_DNA"/>
</dbReference>
<keyword evidence="1" id="KW-0378">Hydrolase</keyword>
<protein>
    <recommendedName>
        <fullName evidence="2">Alpha/beta hydrolase fold-3 domain-containing protein</fullName>
    </recommendedName>
</protein>
<dbReference type="InParanoid" id="A0A1B1AKQ0"/>
<dbReference type="PANTHER" id="PTHR48081:SF8">
    <property type="entry name" value="ALPHA_BETA HYDROLASE FOLD-3 DOMAIN-CONTAINING PROTEIN-RELATED"/>
    <property type="match status" value="1"/>
</dbReference>
<dbReference type="PANTHER" id="PTHR48081">
    <property type="entry name" value="AB HYDROLASE SUPERFAMILY PROTEIN C4A8.06C"/>
    <property type="match status" value="1"/>
</dbReference>
<evidence type="ECO:0000313" key="4">
    <source>
        <dbReference type="Proteomes" id="UP000092498"/>
    </source>
</evidence>
<reference evidence="3 4" key="1">
    <citation type="submission" date="2015-11" db="EMBL/GenBank/DDBJ databases">
        <title>Whole-Genome Sequence of Candidatus Oderbacter manganicum from the National Park Lower Oder Valley, Germany.</title>
        <authorList>
            <person name="Braun B."/>
            <person name="Liere K."/>
            <person name="Szewzyk U."/>
        </authorList>
    </citation>
    <scope>NUCLEOTIDE SEQUENCE [LARGE SCALE GENOMIC DNA]</scope>
    <source>
        <strain evidence="3 4">OTSz_A_272</strain>
    </source>
</reference>
<accession>A0A1B1AKQ0</accession>
<dbReference type="Proteomes" id="UP000092498">
    <property type="component" value="Chromosome"/>
</dbReference>
<dbReference type="Gene3D" id="3.40.50.1820">
    <property type="entry name" value="alpha/beta hydrolase"/>
    <property type="match status" value="1"/>
</dbReference>
<evidence type="ECO:0000313" key="3">
    <source>
        <dbReference type="EMBL" id="ANP47148.1"/>
    </source>
</evidence>
<sequence>MSWLRKALVHLALSRSDEALIKASGGEPRTVRGMTLDPRMQFLEAQSRQRAVPWDKMTVAILRAQTDGGAEIFGGGKVPGVRIEKLYVTGRSHSVPCRLYLPTVRDNSAAMMVYLHFGGGVIGSLESCNRLCALIAKEAGAPVISVDYRLAPEFKYPIGLEDCIAVYNWAVDNAARYGAPVGKAAIGGDSMGGLFSAIIAQEMRKAKAPVLQLLIYPGIDFVSDTPSMHEFADAWPLTAETLDFFVKQYLPDNADPSDPRVSPGRAQDLRGVAPALIYGAGFDMLLDQGVAYGERLTEAGVKVAYTRFDSLPHGFVAFPSAAPAAEAAIKQIARETAAALKGNR</sequence>
<dbReference type="Pfam" id="PF07859">
    <property type="entry name" value="Abhydrolase_3"/>
    <property type="match status" value="1"/>
</dbReference>
<dbReference type="STRING" id="1759059.ATE48_15105"/>
<dbReference type="InterPro" id="IPR013094">
    <property type="entry name" value="AB_hydrolase_3"/>
</dbReference>
<dbReference type="RefSeq" id="WP_066772906.1">
    <property type="nucleotide sequence ID" value="NZ_CP013244.1"/>
</dbReference>
<keyword evidence="4" id="KW-1185">Reference proteome</keyword>
<dbReference type="InterPro" id="IPR050300">
    <property type="entry name" value="GDXG_lipolytic_enzyme"/>
</dbReference>
<evidence type="ECO:0000256" key="1">
    <source>
        <dbReference type="ARBA" id="ARBA00022801"/>
    </source>
</evidence>
<gene>
    <name evidence="3" type="ORF">ATE48_15105</name>
</gene>
<feature type="domain" description="Alpha/beta hydrolase fold-3" evidence="2">
    <location>
        <begin position="112"/>
        <end position="316"/>
    </location>
</feature>
<dbReference type="GO" id="GO:0016787">
    <property type="term" value="F:hydrolase activity"/>
    <property type="evidence" value="ECO:0007669"/>
    <property type="project" value="UniProtKB-KW"/>
</dbReference>
<organism evidence="3 4">
    <name type="scientific">Candidatus Viadribacter manganicus</name>
    <dbReference type="NCBI Taxonomy" id="1759059"/>
    <lineage>
        <taxon>Bacteria</taxon>
        <taxon>Pseudomonadati</taxon>
        <taxon>Pseudomonadota</taxon>
        <taxon>Alphaproteobacteria</taxon>
        <taxon>Hyphomonadales</taxon>
        <taxon>Hyphomonadaceae</taxon>
        <taxon>Candidatus Viadribacter</taxon>
    </lineage>
</organism>
<dbReference type="AlphaFoldDB" id="A0A1B1AKQ0"/>
<name>A0A1B1AKQ0_9PROT</name>